<sequence>MHPPAATEEASGTSATAPASAAAGTSIPSGLRALGVKFKWISDADAVAAGEECRLAFLADKEWLSFNDSKDPRVTREMEFVPGVLEWGIRNRWRVGSD</sequence>
<dbReference type="EMBL" id="JBJKBG010000001">
    <property type="protein sequence ID" value="KAL3754914.1"/>
    <property type="molecule type" value="Genomic_DNA"/>
</dbReference>
<accession>A0ABD3LT47</accession>
<gene>
    <name evidence="2" type="ORF">ACJRO7_002062</name>
</gene>
<evidence type="ECO:0000313" key="3">
    <source>
        <dbReference type="Proteomes" id="UP001634007"/>
    </source>
</evidence>
<reference evidence="2 3" key="1">
    <citation type="submission" date="2024-11" db="EMBL/GenBank/DDBJ databases">
        <title>Chromosome-level genome assembly of Eucalyptus globulus Labill. provides insights into its genome evolution.</title>
        <authorList>
            <person name="Li X."/>
        </authorList>
    </citation>
    <scope>NUCLEOTIDE SEQUENCE [LARGE SCALE GENOMIC DNA]</scope>
    <source>
        <strain evidence="2">CL2024</strain>
        <tissue evidence="2">Fresh tender leaves</tissue>
    </source>
</reference>
<protein>
    <submittedName>
        <fullName evidence="2">Uncharacterized protein</fullName>
    </submittedName>
</protein>
<organism evidence="2 3">
    <name type="scientific">Eucalyptus globulus</name>
    <name type="common">Tasmanian blue gum</name>
    <dbReference type="NCBI Taxonomy" id="34317"/>
    <lineage>
        <taxon>Eukaryota</taxon>
        <taxon>Viridiplantae</taxon>
        <taxon>Streptophyta</taxon>
        <taxon>Embryophyta</taxon>
        <taxon>Tracheophyta</taxon>
        <taxon>Spermatophyta</taxon>
        <taxon>Magnoliopsida</taxon>
        <taxon>eudicotyledons</taxon>
        <taxon>Gunneridae</taxon>
        <taxon>Pentapetalae</taxon>
        <taxon>rosids</taxon>
        <taxon>malvids</taxon>
        <taxon>Myrtales</taxon>
        <taxon>Myrtaceae</taxon>
        <taxon>Myrtoideae</taxon>
        <taxon>Eucalypteae</taxon>
        <taxon>Eucalyptus</taxon>
    </lineage>
</organism>
<keyword evidence="3" id="KW-1185">Reference proteome</keyword>
<dbReference type="Proteomes" id="UP001634007">
    <property type="component" value="Unassembled WGS sequence"/>
</dbReference>
<dbReference type="AlphaFoldDB" id="A0ABD3LT47"/>
<name>A0ABD3LT47_EUCGL</name>
<proteinExistence type="predicted"/>
<evidence type="ECO:0000313" key="2">
    <source>
        <dbReference type="EMBL" id="KAL3754914.1"/>
    </source>
</evidence>
<feature type="region of interest" description="Disordered" evidence="1">
    <location>
        <begin position="1"/>
        <end position="26"/>
    </location>
</feature>
<evidence type="ECO:0000256" key="1">
    <source>
        <dbReference type="SAM" id="MobiDB-lite"/>
    </source>
</evidence>
<comment type="caution">
    <text evidence="2">The sequence shown here is derived from an EMBL/GenBank/DDBJ whole genome shotgun (WGS) entry which is preliminary data.</text>
</comment>